<evidence type="ECO:0000256" key="6">
    <source>
        <dbReference type="ARBA" id="ARBA00022525"/>
    </source>
</evidence>
<evidence type="ECO:0000256" key="14">
    <source>
        <dbReference type="ARBA" id="ARBA00023034"/>
    </source>
</evidence>
<dbReference type="Gene3D" id="3.50.30.30">
    <property type="match status" value="1"/>
</dbReference>
<keyword evidence="15" id="KW-0482">Metalloprotease</keyword>
<keyword evidence="18" id="KW-0458">Lysosome</keyword>
<proteinExistence type="predicted"/>
<dbReference type="SUPFAM" id="SSF53187">
    <property type="entry name" value="Zn-dependent exopeptidases"/>
    <property type="match status" value="1"/>
</dbReference>
<dbReference type="GO" id="GO:0006508">
    <property type="term" value="P:proteolysis"/>
    <property type="evidence" value="ECO:0007669"/>
    <property type="project" value="UniProtKB-KW"/>
</dbReference>
<name>A0A5B6TFM0_9BACT</name>
<dbReference type="PANTHER" id="PTHR12053">
    <property type="entry name" value="PROTEASE FAMILY M28 PLASMA GLUTAMATE CARBOXYPEPTIDASE-RELATED"/>
    <property type="match status" value="1"/>
</dbReference>
<protein>
    <recommendedName>
        <fullName evidence="5">Carboxypeptidase Q</fullName>
    </recommendedName>
    <alternativeName>
        <fullName evidence="20">Plasma glutamate carboxypeptidase</fullName>
    </alternativeName>
</protein>
<dbReference type="RefSeq" id="WP_149089057.1">
    <property type="nucleotide sequence ID" value="NZ_VKKY01000001.1"/>
</dbReference>
<keyword evidence="6" id="KW-0964">Secreted</keyword>
<dbReference type="InterPro" id="IPR007484">
    <property type="entry name" value="Peptidase_M28"/>
</dbReference>
<keyword evidence="7" id="KW-0121">Carboxypeptidase</keyword>
<comment type="subunit">
    <text evidence="19">Homodimer. The monomeric form is inactive while the homodimer is active.</text>
</comment>
<dbReference type="AlphaFoldDB" id="A0A5B6TFM0"/>
<dbReference type="GO" id="GO:0070573">
    <property type="term" value="F:metallodipeptidase activity"/>
    <property type="evidence" value="ECO:0007669"/>
    <property type="project" value="InterPro"/>
</dbReference>
<keyword evidence="24" id="KW-1185">Reference proteome</keyword>
<evidence type="ECO:0000256" key="5">
    <source>
        <dbReference type="ARBA" id="ARBA00014116"/>
    </source>
</evidence>
<evidence type="ECO:0000256" key="3">
    <source>
        <dbReference type="ARBA" id="ARBA00004555"/>
    </source>
</evidence>
<evidence type="ECO:0000256" key="20">
    <source>
        <dbReference type="ARBA" id="ARBA00033328"/>
    </source>
</evidence>
<evidence type="ECO:0000259" key="22">
    <source>
        <dbReference type="Pfam" id="PF04389"/>
    </source>
</evidence>
<keyword evidence="17" id="KW-0325">Glycoprotein</keyword>
<sequence length="461" mass="50496">MLRFLKQITLAAALSLPLAAGAQNQDSLHIRKIYDVALTQGQSYDQLRYLTSRIGARLSGSPQAAAAVEWARQEMEKMGLDRVYLQEVMVPHWVRGEKEYAAIVNSKITPTREVNVLALGGSVATPATGLTAEVIEVNSLDELKKLGKKKVQGKIVFFNRGFDQTHIITGHAYRGAVDQRSSGPSEAGRLGAVGVVVRSMASNNDDFPHTGGLRYAEDAPRIPAVAISTKGADLLAKLLKEDQKLQFHLRINPQWLPDVLSYNVIGEIKGTEKPDEIIVVGGHLDSWDIGEGAHDDGTGCVQSMEVLRLMRAMGYKPKRTIRAVMYMNEENGLRGGTKYAEVAKKQGEKHIAAIESDAGGFTPRGFGIATTTEVAYQKAFAWRQLLAPYGLHDIDREGGGADIGPLKDDRVALIGFRPDSQRYFDIHHTANDTFDKVNRRELELGGASMAALVYLIDKYGL</sequence>
<evidence type="ECO:0000313" key="23">
    <source>
        <dbReference type="EMBL" id="KAA3439414.1"/>
    </source>
</evidence>
<keyword evidence="14" id="KW-0333">Golgi apparatus</keyword>
<keyword evidence="10 21" id="KW-0732">Signal</keyword>
<dbReference type="GO" id="GO:0005576">
    <property type="term" value="C:extracellular region"/>
    <property type="evidence" value="ECO:0007669"/>
    <property type="project" value="UniProtKB-SubCell"/>
</dbReference>
<comment type="caution">
    <text evidence="23">The sequence shown here is derived from an EMBL/GenBank/DDBJ whole genome shotgun (WGS) entry which is preliminary data.</text>
</comment>
<reference evidence="23 24" key="1">
    <citation type="submission" date="2019-07" db="EMBL/GenBank/DDBJ databases">
        <title>Rufibacter sp. nov., isolated from lake sediment.</title>
        <authorList>
            <person name="Qu J.-H."/>
        </authorList>
    </citation>
    <scope>NUCLEOTIDE SEQUENCE [LARGE SCALE GENOMIC DNA]</scope>
    <source>
        <strain evidence="23 24">NBS58-1</strain>
    </source>
</reference>
<dbReference type="PANTHER" id="PTHR12053:SF3">
    <property type="entry name" value="CARBOXYPEPTIDASE Q"/>
    <property type="match status" value="1"/>
</dbReference>
<evidence type="ECO:0000256" key="4">
    <source>
        <dbReference type="ARBA" id="ARBA00004613"/>
    </source>
</evidence>
<evidence type="ECO:0000256" key="11">
    <source>
        <dbReference type="ARBA" id="ARBA00022801"/>
    </source>
</evidence>
<keyword evidence="16" id="KW-0865">Zymogen</keyword>
<dbReference type="GO" id="GO:0004180">
    <property type="term" value="F:carboxypeptidase activity"/>
    <property type="evidence" value="ECO:0007669"/>
    <property type="project" value="UniProtKB-KW"/>
</dbReference>
<dbReference type="Gene3D" id="3.40.630.10">
    <property type="entry name" value="Zn peptidases"/>
    <property type="match status" value="1"/>
</dbReference>
<keyword evidence="13" id="KW-0862">Zinc</keyword>
<feature type="signal peptide" evidence="21">
    <location>
        <begin position="1"/>
        <end position="22"/>
    </location>
</feature>
<dbReference type="InterPro" id="IPR039866">
    <property type="entry name" value="CPQ"/>
</dbReference>
<keyword evidence="9" id="KW-0479">Metal-binding</keyword>
<gene>
    <name evidence="23" type="ORF">FOA19_01630</name>
</gene>
<dbReference type="GO" id="GO:0005764">
    <property type="term" value="C:lysosome"/>
    <property type="evidence" value="ECO:0007669"/>
    <property type="project" value="UniProtKB-SubCell"/>
</dbReference>
<evidence type="ECO:0000256" key="17">
    <source>
        <dbReference type="ARBA" id="ARBA00023180"/>
    </source>
</evidence>
<dbReference type="Proteomes" id="UP000324133">
    <property type="component" value="Unassembled WGS sequence"/>
</dbReference>
<evidence type="ECO:0000256" key="1">
    <source>
        <dbReference type="ARBA" id="ARBA00004240"/>
    </source>
</evidence>
<accession>A0A5B6TFM0</accession>
<evidence type="ECO:0000256" key="12">
    <source>
        <dbReference type="ARBA" id="ARBA00022824"/>
    </source>
</evidence>
<evidence type="ECO:0000256" key="13">
    <source>
        <dbReference type="ARBA" id="ARBA00022833"/>
    </source>
</evidence>
<dbReference type="GO" id="GO:0046872">
    <property type="term" value="F:metal ion binding"/>
    <property type="evidence" value="ECO:0007669"/>
    <property type="project" value="UniProtKB-KW"/>
</dbReference>
<dbReference type="EMBL" id="VKKY01000001">
    <property type="protein sequence ID" value="KAA3439414.1"/>
    <property type="molecule type" value="Genomic_DNA"/>
</dbReference>
<keyword evidence="8" id="KW-0645">Protease</keyword>
<dbReference type="OrthoDB" id="9769665at2"/>
<evidence type="ECO:0000256" key="9">
    <source>
        <dbReference type="ARBA" id="ARBA00022723"/>
    </source>
</evidence>
<keyword evidence="12" id="KW-0256">Endoplasmic reticulum</keyword>
<keyword evidence="11 23" id="KW-0378">Hydrolase</keyword>
<dbReference type="Pfam" id="PF04389">
    <property type="entry name" value="Peptidase_M28"/>
    <property type="match status" value="1"/>
</dbReference>
<feature type="domain" description="Peptidase M28" evidence="22">
    <location>
        <begin position="263"/>
        <end position="450"/>
    </location>
</feature>
<evidence type="ECO:0000256" key="2">
    <source>
        <dbReference type="ARBA" id="ARBA00004371"/>
    </source>
</evidence>
<evidence type="ECO:0000256" key="18">
    <source>
        <dbReference type="ARBA" id="ARBA00023228"/>
    </source>
</evidence>
<feature type="chain" id="PRO_5022806275" description="Carboxypeptidase Q" evidence="21">
    <location>
        <begin position="23"/>
        <end position="461"/>
    </location>
</feature>
<evidence type="ECO:0000313" key="24">
    <source>
        <dbReference type="Proteomes" id="UP000324133"/>
    </source>
</evidence>
<evidence type="ECO:0000256" key="21">
    <source>
        <dbReference type="SAM" id="SignalP"/>
    </source>
</evidence>
<organism evidence="23 24">
    <name type="scientific">Rufibacter hautae</name>
    <dbReference type="NCBI Taxonomy" id="2595005"/>
    <lineage>
        <taxon>Bacteria</taxon>
        <taxon>Pseudomonadati</taxon>
        <taxon>Bacteroidota</taxon>
        <taxon>Cytophagia</taxon>
        <taxon>Cytophagales</taxon>
        <taxon>Hymenobacteraceae</taxon>
        <taxon>Rufibacter</taxon>
    </lineage>
</organism>
<evidence type="ECO:0000256" key="15">
    <source>
        <dbReference type="ARBA" id="ARBA00023049"/>
    </source>
</evidence>
<comment type="subcellular location">
    <subcellularLocation>
        <location evidence="1">Endoplasmic reticulum</location>
    </subcellularLocation>
    <subcellularLocation>
        <location evidence="3">Golgi apparatus</location>
    </subcellularLocation>
    <subcellularLocation>
        <location evidence="2">Lysosome</location>
    </subcellularLocation>
    <subcellularLocation>
        <location evidence="4">Secreted</location>
    </subcellularLocation>
</comment>
<evidence type="ECO:0000256" key="8">
    <source>
        <dbReference type="ARBA" id="ARBA00022670"/>
    </source>
</evidence>
<evidence type="ECO:0000256" key="10">
    <source>
        <dbReference type="ARBA" id="ARBA00022729"/>
    </source>
</evidence>
<evidence type="ECO:0000256" key="7">
    <source>
        <dbReference type="ARBA" id="ARBA00022645"/>
    </source>
</evidence>
<evidence type="ECO:0000256" key="19">
    <source>
        <dbReference type="ARBA" id="ARBA00025833"/>
    </source>
</evidence>
<evidence type="ECO:0000256" key="16">
    <source>
        <dbReference type="ARBA" id="ARBA00023145"/>
    </source>
</evidence>